<keyword evidence="5 6" id="KW-0472">Membrane</keyword>
<dbReference type="PANTHER" id="PTHR35402">
    <property type="entry name" value="INTEGRAL MEMBRANE PROTEIN-RELATED"/>
    <property type="match status" value="1"/>
</dbReference>
<dbReference type="GO" id="GO:0005886">
    <property type="term" value="C:plasma membrane"/>
    <property type="evidence" value="ECO:0007669"/>
    <property type="project" value="UniProtKB-SubCell"/>
</dbReference>
<dbReference type="RefSeq" id="WP_188597140.1">
    <property type="nucleotide sequence ID" value="NZ_BMNL01000004.1"/>
</dbReference>
<evidence type="ECO:0000256" key="4">
    <source>
        <dbReference type="ARBA" id="ARBA00022989"/>
    </source>
</evidence>
<name>A0A830GVU6_9CREN</name>
<sequence>MRDPVIKLIEDSHALSGYGYDKRAMAVFASVMELSIAAGLALIMAGAALGVGVISFAGEALAITSAAAVAGSVLYPQYLVRARRSHFNDRFVYTLLRLSPLISAGIPIGEAIREAHDEEDDPIIRRELGLILRDMGNGVDPITALKRSAERVPSYTYKDAINVLVEGSRLTPRVGELLLSKSNSLLADKLTRLSRVASDLGVLFEVYTLAVMLFPLLLIVLSMSFSILGSAAIGPVPINTAGLMLLITTIYVPLASVVFYVIFDMYESTL</sequence>
<evidence type="ECO:0000256" key="1">
    <source>
        <dbReference type="ARBA" id="ARBA00004651"/>
    </source>
</evidence>
<feature type="transmembrane region" description="Helical" evidence="6">
    <location>
        <begin position="240"/>
        <end position="263"/>
    </location>
</feature>
<dbReference type="Gene3D" id="1.20.81.30">
    <property type="entry name" value="Type II secretion system (T2SS), domain F"/>
    <property type="match status" value="1"/>
</dbReference>
<evidence type="ECO:0000256" key="3">
    <source>
        <dbReference type="ARBA" id="ARBA00022692"/>
    </source>
</evidence>
<gene>
    <name evidence="8" type="ORF">GCM10007981_18820</name>
</gene>
<evidence type="ECO:0000256" key="6">
    <source>
        <dbReference type="SAM" id="Phobius"/>
    </source>
</evidence>
<proteinExistence type="predicted"/>
<evidence type="ECO:0000313" key="8">
    <source>
        <dbReference type="EMBL" id="GGP22501.1"/>
    </source>
</evidence>
<dbReference type="InterPro" id="IPR042094">
    <property type="entry name" value="T2SS_GspF_sf"/>
</dbReference>
<evidence type="ECO:0000313" key="9">
    <source>
        <dbReference type="Proteomes" id="UP000610960"/>
    </source>
</evidence>
<reference evidence="8" key="1">
    <citation type="journal article" date="2014" name="Int. J. Syst. Evol. Microbiol.">
        <title>Complete genome sequence of Corynebacterium casei LMG S-19264T (=DSM 44701T), isolated from a smear-ripened cheese.</title>
        <authorList>
            <consortium name="US DOE Joint Genome Institute (JGI-PGF)"/>
            <person name="Walter F."/>
            <person name="Albersmeier A."/>
            <person name="Kalinowski J."/>
            <person name="Ruckert C."/>
        </authorList>
    </citation>
    <scope>NUCLEOTIDE SEQUENCE</scope>
    <source>
        <strain evidence="8">JCM 10088</strain>
    </source>
</reference>
<dbReference type="InterPro" id="IPR018076">
    <property type="entry name" value="T2SS_GspF_dom"/>
</dbReference>
<evidence type="ECO:0000256" key="2">
    <source>
        <dbReference type="ARBA" id="ARBA00022475"/>
    </source>
</evidence>
<keyword evidence="3 6" id="KW-0812">Transmembrane</keyword>
<evidence type="ECO:0000259" key="7">
    <source>
        <dbReference type="Pfam" id="PF00482"/>
    </source>
</evidence>
<feature type="transmembrane region" description="Helical" evidence="6">
    <location>
        <begin position="202"/>
        <end position="228"/>
    </location>
</feature>
<dbReference type="OrthoDB" id="28514at2157"/>
<protein>
    <submittedName>
        <fullName evidence="8">Type II secretion system protein</fullName>
    </submittedName>
</protein>
<comment type="caution">
    <text evidence="8">The sequence shown here is derived from an EMBL/GenBank/DDBJ whole genome shotgun (WGS) entry which is preliminary data.</text>
</comment>
<reference evidence="8" key="2">
    <citation type="submission" date="2020-09" db="EMBL/GenBank/DDBJ databases">
        <authorList>
            <person name="Sun Q."/>
            <person name="Ohkuma M."/>
        </authorList>
    </citation>
    <scope>NUCLEOTIDE SEQUENCE</scope>
    <source>
        <strain evidence="8">JCM 10088</strain>
    </source>
</reference>
<comment type="subcellular location">
    <subcellularLocation>
        <location evidence="1">Cell membrane</location>
        <topology evidence="1">Multi-pass membrane protein</topology>
    </subcellularLocation>
</comment>
<keyword evidence="2" id="KW-1003">Cell membrane</keyword>
<dbReference type="AlphaFoldDB" id="A0A830GVU6"/>
<organism evidence="8 9">
    <name type="scientific">Thermocladium modestius</name>
    <dbReference type="NCBI Taxonomy" id="62609"/>
    <lineage>
        <taxon>Archaea</taxon>
        <taxon>Thermoproteota</taxon>
        <taxon>Thermoprotei</taxon>
        <taxon>Thermoproteales</taxon>
        <taxon>Thermoproteaceae</taxon>
        <taxon>Thermocladium</taxon>
    </lineage>
</organism>
<evidence type="ECO:0000256" key="5">
    <source>
        <dbReference type="ARBA" id="ARBA00023136"/>
    </source>
</evidence>
<dbReference type="InterPro" id="IPR056569">
    <property type="entry name" value="ArlJ-like"/>
</dbReference>
<accession>A0A830GVU6</accession>
<keyword evidence="9" id="KW-1185">Reference proteome</keyword>
<dbReference type="Proteomes" id="UP000610960">
    <property type="component" value="Unassembled WGS sequence"/>
</dbReference>
<dbReference type="EMBL" id="BMNL01000004">
    <property type="protein sequence ID" value="GGP22501.1"/>
    <property type="molecule type" value="Genomic_DNA"/>
</dbReference>
<feature type="transmembrane region" description="Helical" evidence="6">
    <location>
        <begin position="60"/>
        <end position="80"/>
    </location>
</feature>
<feature type="domain" description="Type II secretion system protein GspF" evidence="7">
    <location>
        <begin position="96"/>
        <end position="221"/>
    </location>
</feature>
<feature type="transmembrane region" description="Helical" evidence="6">
    <location>
        <begin position="31"/>
        <end position="54"/>
    </location>
</feature>
<dbReference type="Pfam" id="PF00482">
    <property type="entry name" value="T2SSF"/>
    <property type="match status" value="1"/>
</dbReference>
<keyword evidence="4 6" id="KW-1133">Transmembrane helix</keyword>